<evidence type="ECO:0000313" key="1">
    <source>
        <dbReference type="EMBL" id="AAF85187.1"/>
    </source>
</evidence>
<dbReference type="HOGENOM" id="CLU_3105512_0_0_6"/>
<dbReference type="EMBL" id="AE003849">
    <property type="protein sequence ID" value="AAF85187.1"/>
    <property type="molecule type" value="Genomic_DNA"/>
</dbReference>
<dbReference type="AlphaFoldDB" id="Q9PAV7"/>
<sequence>MGTVVHTRCGLVHWIGAGSHQCVFCYSLGLLGATVSVQCAGISVSLLQYSH</sequence>
<name>Q9PAV7_XYLFA</name>
<reference evidence="1 2" key="1">
    <citation type="journal article" date="2000" name="Nature">
        <title>The genome sequence of the plant pathogen Xylella fastidiosa.</title>
        <authorList>
            <person name="Simpson A.J."/>
            <person name="Reinach F.C."/>
            <person name="Arruda P."/>
            <person name="Abreu F.A."/>
            <person name="Acencio M."/>
            <person name="Alvarenga R."/>
            <person name="Alves L.M."/>
            <person name="Araya J.E."/>
            <person name="Baia G.S."/>
            <person name="Baptista C.S."/>
            <person name="Barros M.H."/>
            <person name="Bonaccorsi E.D."/>
            <person name="Bordin S."/>
            <person name="Bove J.M."/>
            <person name="Briones M.R."/>
            <person name="Bueno M.R."/>
            <person name="Camargo A.A."/>
            <person name="Camargo L.E."/>
            <person name="Carraro D.M."/>
            <person name="Carrer H."/>
            <person name="Colauto N.B."/>
            <person name="Colombo C."/>
            <person name="Costa F.F."/>
            <person name="Costa M.C."/>
            <person name="Costa-Neto C.M."/>
            <person name="Coutinho L.L."/>
            <person name="Cristofani M."/>
            <person name="Dias-Neto E."/>
            <person name="Docena C."/>
            <person name="El-Dorry H."/>
            <person name="Facincani A.P."/>
            <person name="Ferreira A.J."/>
            <person name="Ferreira V.C."/>
            <person name="Ferro J.A."/>
            <person name="Fraga J.S."/>
            <person name="Franca S.C."/>
            <person name="Franco M.C."/>
            <person name="Frohme M."/>
            <person name="Furlan L.R."/>
            <person name="Garnier M."/>
            <person name="Goldman G.H."/>
            <person name="Goldman M.H."/>
            <person name="Gomes S.L."/>
            <person name="Gruber A."/>
            <person name="Ho P.L."/>
            <person name="Hoheisel J.D."/>
            <person name="Junqueira M.L."/>
            <person name="Kemper E.L."/>
            <person name="Kitajima J.P."/>
            <person name="Krieger J.E."/>
            <person name="Kuramae E.E."/>
            <person name="Laigret F."/>
            <person name="Lambais M.R."/>
            <person name="Leite L.C."/>
            <person name="Lemos E.G."/>
            <person name="Lemos M.V."/>
            <person name="Lopes S.A."/>
            <person name="Lopes C.R."/>
            <person name="Machado J.A."/>
            <person name="Machado M.A."/>
            <person name="Madeira A.M."/>
            <person name="Madeira H.M."/>
            <person name="Marino C.L."/>
            <person name="Marques M.V."/>
            <person name="Martins E.A."/>
            <person name="Martins E.M."/>
            <person name="Matsukuma A.Y."/>
            <person name="Menck C.F."/>
            <person name="Miracca E.C."/>
            <person name="Miyaki C.Y."/>
            <person name="Monteriro-Vitorello C.B."/>
            <person name="Moon D.H."/>
            <person name="Nagai M.A."/>
            <person name="Nascimento A.L."/>
            <person name="Netto L.E."/>
            <person name="Nhani A.Jr."/>
            <person name="Nobrega F.G."/>
            <person name="Nunes L.R."/>
            <person name="Oliveira M.A."/>
            <person name="de Oliveira M.C."/>
            <person name="de Oliveira R.C."/>
            <person name="Palmieri D.A."/>
            <person name="Paris A."/>
            <person name="Peixoto B.R."/>
            <person name="Pereira G.A."/>
            <person name="Pereira H.A.Jr."/>
            <person name="Pesquero J.B."/>
            <person name="Quaggio R.B."/>
            <person name="Roberto P.G."/>
            <person name="Rodrigues V."/>
            <person name="de M Rosa A.J."/>
            <person name="de Rosa V.E.Jr."/>
            <person name="de Sa R.G."/>
            <person name="Santelli R.V."/>
            <person name="Sawasaki H.E."/>
            <person name="da Silva A.C."/>
            <person name="da Silva A.M."/>
            <person name="da Silva F.R."/>
            <person name="da Silva W.A.Jr."/>
            <person name="da Silveira J.F."/>
            <person name="Silvestri M.L."/>
            <person name="Siqueira W.J."/>
            <person name="de Souza A.A."/>
            <person name="de Souza A.P."/>
            <person name="Terenzi M.F."/>
            <person name="Truffi D."/>
            <person name="Tsai S.M."/>
            <person name="Tsuhako M.H."/>
            <person name="Vallada H."/>
            <person name="Van Sluys M.A."/>
            <person name="Verjovski-Almeida S."/>
            <person name="Vettore A.L."/>
            <person name="Zago M.A."/>
            <person name="Zatz M."/>
            <person name="Meidanis J."/>
            <person name="Setubal J.C."/>
        </authorList>
    </citation>
    <scope>NUCLEOTIDE SEQUENCE [LARGE SCALE GENOMIC DNA]</scope>
    <source>
        <strain evidence="1 2">9a5c</strain>
    </source>
</reference>
<proteinExistence type="predicted"/>
<gene>
    <name evidence="1" type="ordered locus">XF_2388</name>
</gene>
<organism evidence="1 2">
    <name type="scientific">Xylella fastidiosa (strain 9a5c)</name>
    <dbReference type="NCBI Taxonomy" id="160492"/>
    <lineage>
        <taxon>Bacteria</taxon>
        <taxon>Pseudomonadati</taxon>
        <taxon>Pseudomonadota</taxon>
        <taxon>Gammaproteobacteria</taxon>
        <taxon>Lysobacterales</taxon>
        <taxon>Lysobacteraceae</taxon>
        <taxon>Xylella</taxon>
    </lineage>
</organism>
<evidence type="ECO:0000313" key="2">
    <source>
        <dbReference type="Proteomes" id="UP000000812"/>
    </source>
</evidence>
<dbReference type="Proteomes" id="UP000000812">
    <property type="component" value="Chromosome"/>
</dbReference>
<dbReference type="KEGG" id="xfa:XF_2388"/>
<accession>Q9PAV7</accession>
<protein>
    <submittedName>
        <fullName evidence="1">Uncharacterized protein</fullName>
    </submittedName>
</protein>
<dbReference type="PIR" id="C82563">
    <property type="entry name" value="C82563"/>
</dbReference>
<dbReference type="STRING" id="160492.XF_2388"/>